<proteinExistence type="predicted"/>
<name>A0ABX8QKA9_PSECO</name>
<dbReference type="EMBL" id="CP077080">
    <property type="protein sequence ID" value="QXI55702.1"/>
    <property type="molecule type" value="Genomic_DNA"/>
</dbReference>
<dbReference type="RefSeq" id="WP_217861764.1">
    <property type="nucleotide sequence ID" value="NZ_CP077080.1"/>
</dbReference>
<accession>A0ABX8QKA9</accession>
<gene>
    <name evidence="2" type="ORF">KSS97_12445</name>
</gene>
<reference evidence="2 3" key="1">
    <citation type="journal article" date="2021" name="Microorganisms">
        <title>The Ever-Expanding Pseudomonas Genus: Description of 43 New Species and Partition of the Pseudomonas putida Group.</title>
        <authorList>
            <person name="Girard L."/>
            <person name="Lood C."/>
            <person name="Hofte M."/>
            <person name="Vandamme P."/>
            <person name="Rokni-Zadeh H."/>
            <person name="van Noort V."/>
            <person name="Lavigne R."/>
            <person name="De Mot R."/>
        </authorList>
    </citation>
    <scope>NUCLEOTIDE SEQUENCE [LARGE SCALE GENOMIC DNA]</scope>
    <source>
        <strain evidence="2 3">SWRI17</strain>
    </source>
</reference>
<evidence type="ECO:0000313" key="3">
    <source>
        <dbReference type="Proteomes" id="UP000824066"/>
    </source>
</evidence>
<dbReference type="Pfam" id="PF20178">
    <property type="entry name" value="ToxA_N"/>
    <property type="match status" value="1"/>
</dbReference>
<evidence type="ECO:0000259" key="1">
    <source>
        <dbReference type="Pfam" id="PF20178"/>
    </source>
</evidence>
<dbReference type="Proteomes" id="UP000824066">
    <property type="component" value="Chromosome"/>
</dbReference>
<evidence type="ECO:0000313" key="2">
    <source>
        <dbReference type="EMBL" id="QXI55702.1"/>
    </source>
</evidence>
<dbReference type="InterPro" id="IPR046673">
    <property type="entry name" value="ToxA_N"/>
</dbReference>
<feature type="domain" description="Dermonecrotic toxin N-terminal" evidence="1">
    <location>
        <begin position="433"/>
        <end position="626"/>
    </location>
</feature>
<keyword evidence="3" id="KW-1185">Reference proteome</keyword>
<organism evidence="2 3">
    <name type="scientific">Pseudomonas canavaninivorans</name>
    <dbReference type="NCBI Taxonomy" id="2842348"/>
    <lineage>
        <taxon>Bacteria</taxon>
        <taxon>Pseudomonadati</taxon>
        <taxon>Pseudomonadota</taxon>
        <taxon>Gammaproteobacteria</taxon>
        <taxon>Pseudomonadales</taxon>
        <taxon>Pseudomonadaceae</taxon>
        <taxon>Pseudomonas</taxon>
    </lineage>
</organism>
<protein>
    <recommendedName>
        <fullName evidence="1">Dermonecrotic toxin N-terminal domain-containing protein</fullName>
    </recommendedName>
</protein>
<sequence>MTSPSPTGGPSALAQNVSQPFADRPTFEQVAQRLLEQAINTKYPTLNIDLSKTQLASPDMNARTWHFQPFMPRVLDYLALGTPIDFSSQGSYDCYLSDDAPRRLRADDARLDIKVIEDCLSELPWTVPIGLADALIRYWNTDIDRAPQGESGSRISRWQWLSDTLKNMLHVRGLQQAGLSEPERGALDQVVRWPDRDQRFKQNASPVYLYHLESIITQGVTRTVLPSSGILMLHYTRDGLVILLSKPGSAVQSFESIQAFDSHWRAQIAKHYIVDTVTCQRHEISGDAFDIQAAMILEQQLTDLRTVKLPARIGLPNLKALYDELSDPTRYLGDVPGLAPQASTQLEPLLPEWLKKASLADRTKFQRYSLALASVKKRDQDRTHFRDIKTFTADALLARMEKINDSSPTKALPSHFHPDDVELIFTVSAGFPGTAGISEKRTMSLTRLAIDNLVARPSGHLKLSHRQGRTLPAWLTPDLITRRGGLVEQVDIGTTYPRYLQDELLSDSPQAQDYQRMFAEQIPAQLPLEALQQMLDNKNGMTRQGLRLIEAVLQPDAESRQVGGRAVVIRHLAFLRKPQARPDVVTNMFIVEGQDAQTGPHLLYRPLYAPSLLEFATRQAMLQAIASAGDLQGSVLTWMSDTARPVYANGGFAEPHIVHFFQGDEFSVPERPAPATLAIDSNEDELLQYLRNGKLMEYLYGCNARALISQADRNSVSNSESRWAVLLKGGSLLFNTLLFPLLRGPAMASVWLWSLMASASQDIPALNSEDPATREQAAVDFLVNLAMLVSQFHAIRAPSRPLVSAETKNQAMQPPAKRIVAEQWPAPASPEVLEAPIALPGAEGPGSNFDFSFASARHRLTSEQRTRLYSKQVPRPARLPEPINYGPLTGLYVIDHRWHALVEERLYRVTPEADGSVMIVDPQSPSQMGPLLQSDDRGNWSVDLRLRLRGGMPKRVTEQRRLNAQRKDELLNDLMTVMAQEAEQQRAQDIAQNVMTRMEEGSAYTEEQRASKRKIFHDLLKEQIDKYVGLLDSVPERKRLNIDLPSADIRNLMENVINNARKAFLMVEMDGRALNRANPQFMGKQAERAAASDTKGYLAFLQATCEANDLAIHWLELKDKYLEELLNLDSVGAQAFDRLTRDRPLNERSSTSTKAMQLAILPLLAIKHPETDLPDSLYRIIKPLGEQIRSHSDFKQYQLSTTEQFQVLESLTEHYGEALDALHGMKALYFDDLNESYFDRLLKLLDGLYQDASQKLAAEIKPEPTQHVSPPKRPEASHERFKKKVIKTRKNGVLIGDLKPAGTTLGIEVVELRSEVDNQVLSTYSRHDDVWDPVDIRQPTPVPAPRTRPVGAIKGDARKLLGQLEKRLQHAEGYKKLCRHPQEIEEIMNNEASRFRALSDELDRAFTASTTPRTAADETLGQQLADAISKLTARGAALRTELSLLLPPTDGNLRYLFEKNLIQVAKLGERKALKGTRQDFLQEYAINDRNGFPLWYAHFHYEKADTPKTDYSVAHLKIKEQRREHYHSLLAKADSPYAVVNVHRGQLGRPLAQSRFLPLAP</sequence>